<dbReference type="EMBL" id="BNAY01000004">
    <property type="protein sequence ID" value="GHH21818.1"/>
    <property type="molecule type" value="Genomic_DNA"/>
</dbReference>
<accession>A0ABQ3LNU9</accession>
<proteinExistence type="predicted"/>
<comment type="caution">
    <text evidence="1">The sequence shown here is derived from an EMBL/GenBank/DDBJ whole genome shotgun (WGS) entry which is preliminary data.</text>
</comment>
<organism evidence="1 2">
    <name type="scientific">Amycolatopsis oliviviridis</name>
    <dbReference type="NCBI Taxonomy" id="1471590"/>
    <lineage>
        <taxon>Bacteria</taxon>
        <taxon>Bacillati</taxon>
        <taxon>Actinomycetota</taxon>
        <taxon>Actinomycetes</taxon>
        <taxon>Pseudonocardiales</taxon>
        <taxon>Pseudonocardiaceae</taxon>
        <taxon>Amycolatopsis</taxon>
    </lineage>
</organism>
<reference evidence="2" key="1">
    <citation type="journal article" date="2019" name="Int. J. Syst. Evol. Microbiol.">
        <title>The Global Catalogue of Microorganisms (GCM) 10K type strain sequencing project: providing services to taxonomists for standard genome sequencing and annotation.</title>
        <authorList>
            <consortium name="The Broad Institute Genomics Platform"/>
            <consortium name="The Broad Institute Genome Sequencing Center for Infectious Disease"/>
            <person name="Wu L."/>
            <person name="Ma J."/>
        </authorList>
    </citation>
    <scope>NUCLEOTIDE SEQUENCE [LARGE SCALE GENOMIC DNA]</scope>
    <source>
        <strain evidence="2">CGMCC 4.7683</strain>
    </source>
</reference>
<keyword evidence="2" id="KW-1185">Reference proteome</keyword>
<dbReference type="Proteomes" id="UP000635387">
    <property type="component" value="Unassembled WGS sequence"/>
</dbReference>
<sequence length="124" mass="13825">MRFDLVALHAAKIDDGSVDPAKNQMSRLHIADFEKVVAATEQRAPLPTVLHLRFSLDRPGIATLPSVVGGLVDQLTEIEGGQRGIDDLFVAIHGTRLFRMPFRKLRSRRGRINGIRTSRQQADE</sequence>
<evidence type="ECO:0000313" key="2">
    <source>
        <dbReference type="Proteomes" id="UP000635387"/>
    </source>
</evidence>
<evidence type="ECO:0000313" key="1">
    <source>
        <dbReference type="EMBL" id="GHH21818.1"/>
    </source>
</evidence>
<name>A0ABQ3LNU9_9PSEU</name>
<gene>
    <name evidence="1" type="ORF">GCM10017790_43350</name>
</gene>
<protein>
    <submittedName>
        <fullName evidence="1">Uncharacterized protein</fullName>
    </submittedName>
</protein>